<dbReference type="RefSeq" id="WP_230839762.1">
    <property type="nucleotide sequence ID" value="NZ_CP063845.1"/>
</dbReference>
<keyword evidence="2" id="KW-1185">Reference proteome</keyword>
<proteinExistence type="predicted"/>
<evidence type="ECO:0000313" key="1">
    <source>
        <dbReference type="EMBL" id="UFP92767.1"/>
    </source>
</evidence>
<dbReference type="EMBL" id="CP063845">
    <property type="protein sequence ID" value="UFP92767.1"/>
    <property type="molecule type" value="Genomic_DNA"/>
</dbReference>
<protein>
    <submittedName>
        <fullName evidence="1">Uncharacterized protein</fullName>
    </submittedName>
</protein>
<sequence>MPTKDRRIDATRQQAQFVEFQQFSLHKTSLLQLILINPVNTEIYCKFHFFSALKHTFQRNGETGMIAPLVGLDKAGIHNQSVFKNLQDPMKV</sequence>
<name>A0ABY3PGI0_9CYAN</name>
<organism evidence="1 2">
    <name type="scientific">Gloeobacter morelensis MG652769</name>
    <dbReference type="NCBI Taxonomy" id="2781736"/>
    <lineage>
        <taxon>Bacteria</taxon>
        <taxon>Bacillati</taxon>
        <taxon>Cyanobacteriota</taxon>
        <taxon>Cyanophyceae</taxon>
        <taxon>Gloeobacterales</taxon>
        <taxon>Gloeobacteraceae</taxon>
        <taxon>Gloeobacter</taxon>
        <taxon>Gloeobacter morelensis</taxon>
    </lineage>
</organism>
<dbReference type="Proteomes" id="UP001054846">
    <property type="component" value="Chromosome"/>
</dbReference>
<accession>A0ABY3PGI0</accession>
<gene>
    <name evidence="1" type="ORF">ISF26_13105</name>
</gene>
<reference evidence="1 2" key="1">
    <citation type="journal article" date="2021" name="Genome Biol. Evol.">
        <title>Complete Genome Sequencing of a Novel Gloeobacter Species from a Waterfall Cave in Mexico.</title>
        <authorList>
            <person name="Saw J.H."/>
            <person name="Cardona T."/>
            <person name="Montejano G."/>
        </authorList>
    </citation>
    <scope>NUCLEOTIDE SEQUENCE [LARGE SCALE GENOMIC DNA]</scope>
    <source>
        <strain evidence="1">MG652769</strain>
    </source>
</reference>
<evidence type="ECO:0000313" key="2">
    <source>
        <dbReference type="Proteomes" id="UP001054846"/>
    </source>
</evidence>